<dbReference type="EnsemblMetazoa" id="XM_028274757.2">
    <property type="protein sequence ID" value="XP_028130558.2"/>
    <property type="gene ID" value="LOC114326397"/>
</dbReference>
<evidence type="ECO:0000313" key="6">
    <source>
        <dbReference type="EnsemblMetazoa" id="XP_028130558.2"/>
    </source>
</evidence>
<dbReference type="SMART" id="SM00853">
    <property type="entry name" value="MutL_C"/>
    <property type="match status" value="1"/>
</dbReference>
<dbReference type="SUPFAM" id="SSF118116">
    <property type="entry name" value="DNA mismatch repair protein MutL"/>
    <property type="match status" value="1"/>
</dbReference>
<dbReference type="Gene3D" id="3.30.565.10">
    <property type="entry name" value="Histidine kinase-like ATPase, C-terminal domain"/>
    <property type="match status" value="1"/>
</dbReference>
<dbReference type="Gene3D" id="3.30.1370.100">
    <property type="entry name" value="MutL, C-terminal domain, regulatory subdomain"/>
    <property type="match status" value="1"/>
</dbReference>
<dbReference type="InterPro" id="IPR014721">
    <property type="entry name" value="Ribsml_uS5_D2-typ_fold_subgr"/>
</dbReference>
<dbReference type="PANTHER" id="PTHR10073">
    <property type="entry name" value="DNA MISMATCH REPAIR PROTEIN MLH, PMS, MUTL"/>
    <property type="match status" value="1"/>
</dbReference>
<dbReference type="PROSITE" id="PS00058">
    <property type="entry name" value="DNA_MISMATCH_REPAIR_1"/>
    <property type="match status" value="1"/>
</dbReference>
<dbReference type="InterPro" id="IPR002099">
    <property type="entry name" value="MutL/Mlh/PMS"/>
</dbReference>
<dbReference type="SUPFAM" id="SSF54211">
    <property type="entry name" value="Ribosomal protein S5 domain 2-like"/>
    <property type="match status" value="1"/>
</dbReference>
<keyword evidence="2" id="KW-0227">DNA damage</keyword>
<dbReference type="Pfam" id="PF13589">
    <property type="entry name" value="HATPase_c_3"/>
    <property type="match status" value="1"/>
</dbReference>
<dbReference type="Proteomes" id="UP001652700">
    <property type="component" value="Unplaced"/>
</dbReference>
<dbReference type="RefSeq" id="XP_028130558.2">
    <property type="nucleotide sequence ID" value="XM_028274757.2"/>
</dbReference>
<dbReference type="SMART" id="SM01340">
    <property type="entry name" value="DNA_mis_repair"/>
    <property type="match status" value="1"/>
</dbReference>
<accession>A0ABM5IDP3</accession>
<dbReference type="InterPro" id="IPR037198">
    <property type="entry name" value="MutL_C_sf"/>
</dbReference>
<sequence>MELRKLDADVITKVRSSSSINTVCQSVLELVLNSLDAKAKSIAVRLNLVTLRIQVVDNGEGISKANMELVGRRYFTNKCNSLQDLEMNIKLYGFRGEALANILELSRAVTVSSKHEQASTTYMKTLTRDSGDVIMTKQRPSVGTTVTVEEFFYNCPVRKKRIINELELEDIIKTITSLIIIHPEVNFSIRNDITGELILSSIKRDDIASSFKYVHPDVKEDATILKVTKGKMGIFALLFRGYYENRRIQYIYVNKRPIFSVKIRRCIEKLFYINEKRNNSKVYPIFLLNIKCPYTEVDILLNSTKTMVEFKNWDLVEKCVKKLISSFLGNGQCLKSLKTIPEEQNKGPLNCGISQIRGAVKAVGYKRKNSDTHVDATEKLKKPETPFPITSLETNEHSSEDIYDIIEATPTLDKKKSCFKQPLPINVIPQRNVLVPKELPVQQDTEYEPINEIPKRNILLPKELPIQQDIECDKSLSQFTNDESKGKGLIMDMFLKSTQVYKSDENVLESSQDSQETIFEEESNFVVENNFKTTCDGVSKAMSMSLNVKSTKKIRKHKKTKSTKGIQTTLREEMDSKAMQTTFRFQKETALREEMDSKSLQTTFRFQKEINEEKGSTIPDNYTLVVSRDRKSPHFEFMYRKPEQSKTFEFNFDKKCNCHCHENHKAVMNLEKTSDPRFRVPKETMELFANPFCLERGDMNTFQNCFKNVVGRDVIKIDKHVKELSVYNWKINKKVLTNRRPEMYNESPYFSKRQAENYDLNIGKLPNVYNNFIKPTTFEKGHNNGPLMYNIIDNIHPQPEYANNIPNMLNNMPDMLNNIHPQSEYANNIPNMLNNIHPQTHNSVKPQDNHFYKWNNQNIVPNDWFRKPEQNGYNIEHHQQELRQDQRNVSLSNESDDEPDNVTINSFFKFNPNFVSTQKNYEPVKFDFQKKIIRQNETRPNGPNVPNVSTKPQSFRLQNYQGNLDEILSVETFNSHHIQEWTNHYLTTKQKSDNHHVTAKQQPEVLVDNLNSNQSQLVVTLSEKEKLNLLEKELGAEKSILMKQFLEWNSQFTPDQNEKCENLLDWTRKLHLGKHCYINKRTGYATYATPKNNNLFVISERNEFLPKGMSPIIKNIKPVDNSLSQNGKDTLLEYIMDTYKTELEYVKWQHYMKDMDPKTFFKNIYKAKLVMYEGCVPNINIANLKNRKQETDGIKLNKDIFNHLEIIGQMDKKFIIAKEINGNTLFVFDQHAVHERIRLEHLCKIYKNSKVSCEEETIMLLSQNELSLLRRCDSYLDFVGISLEFFSNGVCIKEVPLCLYYKFKGQESTESIQKIIQTLITEVIELLRSTRGANLKILPRLLHNIISLEACRGAIKFGDELNNQQCIELLQKLSTTDLPFQCAHGRPTVTPLMRLNLKSNNATKRAINFQRLRLQ</sequence>
<dbReference type="Pfam" id="PF08676">
    <property type="entry name" value="MutL_C"/>
    <property type="match status" value="1"/>
</dbReference>
<keyword evidence="7" id="KW-1185">Reference proteome</keyword>
<dbReference type="Gene3D" id="3.30.1540.20">
    <property type="entry name" value="MutL, C-terminal domain, dimerisation subdomain"/>
    <property type="match status" value="1"/>
</dbReference>
<dbReference type="InterPro" id="IPR036890">
    <property type="entry name" value="HATPase_C_sf"/>
</dbReference>
<dbReference type="InterPro" id="IPR042120">
    <property type="entry name" value="MutL_C_dimsub"/>
</dbReference>
<dbReference type="InterPro" id="IPR038973">
    <property type="entry name" value="MutL/Mlh/Pms-like"/>
</dbReference>
<feature type="domain" description="DNA mismatch repair protein S5" evidence="5">
    <location>
        <begin position="211"/>
        <end position="329"/>
    </location>
</feature>
<dbReference type="InterPro" id="IPR014790">
    <property type="entry name" value="MutL_C"/>
</dbReference>
<feature type="domain" description="MutL C-terminal dimerisation" evidence="4">
    <location>
        <begin position="1206"/>
        <end position="1361"/>
    </location>
</feature>
<dbReference type="Pfam" id="PF01119">
    <property type="entry name" value="DNA_mis_repair"/>
    <property type="match status" value="1"/>
</dbReference>
<proteinExistence type="inferred from homology"/>
<dbReference type="InterPro" id="IPR014762">
    <property type="entry name" value="DNA_mismatch_repair_CS"/>
</dbReference>
<dbReference type="SUPFAM" id="SSF55874">
    <property type="entry name" value="ATPase domain of HSP90 chaperone/DNA topoisomerase II/histidine kinase"/>
    <property type="match status" value="1"/>
</dbReference>
<comment type="similarity">
    <text evidence="1">Belongs to the DNA mismatch repair MutL/HexB family.</text>
</comment>
<dbReference type="InterPro" id="IPR020568">
    <property type="entry name" value="Ribosomal_Su5_D2-typ_SF"/>
</dbReference>
<evidence type="ECO:0008006" key="8">
    <source>
        <dbReference type="Google" id="ProtNLM"/>
    </source>
</evidence>
<evidence type="ECO:0000256" key="3">
    <source>
        <dbReference type="SAM" id="MobiDB-lite"/>
    </source>
</evidence>
<organism evidence="6 7">
    <name type="scientific">Diabrotica virgifera virgifera</name>
    <name type="common">western corn rootworm</name>
    <dbReference type="NCBI Taxonomy" id="50390"/>
    <lineage>
        <taxon>Eukaryota</taxon>
        <taxon>Metazoa</taxon>
        <taxon>Ecdysozoa</taxon>
        <taxon>Arthropoda</taxon>
        <taxon>Hexapoda</taxon>
        <taxon>Insecta</taxon>
        <taxon>Pterygota</taxon>
        <taxon>Neoptera</taxon>
        <taxon>Endopterygota</taxon>
        <taxon>Coleoptera</taxon>
        <taxon>Polyphaga</taxon>
        <taxon>Cucujiformia</taxon>
        <taxon>Chrysomeloidea</taxon>
        <taxon>Chrysomelidae</taxon>
        <taxon>Galerucinae</taxon>
        <taxon>Diabroticina</taxon>
        <taxon>Diabroticites</taxon>
        <taxon>Diabrotica</taxon>
    </lineage>
</organism>
<reference evidence="6" key="1">
    <citation type="submission" date="2025-05" db="UniProtKB">
        <authorList>
            <consortium name="EnsemblMetazoa"/>
        </authorList>
    </citation>
    <scope>IDENTIFICATION</scope>
</reference>
<protein>
    <recommendedName>
        <fullName evidence="8">DNA mismatch repair protein Mlh3-like</fullName>
    </recommendedName>
</protein>
<evidence type="ECO:0000256" key="2">
    <source>
        <dbReference type="ARBA" id="ARBA00022763"/>
    </source>
</evidence>
<dbReference type="GeneID" id="114326397"/>
<evidence type="ECO:0000259" key="4">
    <source>
        <dbReference type="SMART" id="SM00853"/>
    </source>
</evidence>
<dbReference type="PANTHER" id="PTHR10073:SF47">
    <property type="entry name" value="DNA MISMATCH REPAIR PROTEIN MLH3"/>
    <property type="match status" value="1"/>
</dbReference>
<dbReference type="InterPro" id="IPR013507">
    <property type="entry name" value="DNA_mismatch_S5_2-like"/>
</dbReference>
<evidence type="ECO:0000313" key="7">
    <source>
        <dbReference type="Proteomes" id="UP001652700"/>
    </source>
</evidence>
<feature type="region of interest" description="Disordered" evidence="3">
    <location>
        <begin position="881"/>
        <end position="900"/>
    </location>
</feature>
<evidence type="ECO:0000256" key="1">
    <source>
        <dbReference type="ARBA" id="ARBA00006082"/>
    </source>
</evidence>
<dbReference type="NCBIfam" id="TIGR00585">
    <property type="entry name" value="mutl"/>
    <property type="match status" value="1"/>
</dbReference>
<dbReference type="InterPro" id="IPR042121">
    <property type="entry name" value="MutL_C_regsub"/>
</dbReference>
<evidence type="ECO:0000259" key="5">
    <source>
        <dbReference type="SMART" id="SM01340"/>
    </source>
</evidence>
<dbReference type="Gene3D" id="3.30.230.10">
    <property type="match status" value="1"/>
</dbReference>
<name>A0ABM5IDP3_DIAVI</name>